<dbReference type="EMBL" id="RCHS01001895">
    <property type="protein sequence ID" value="RMX50767.1"/>
    <property type="molecule type" value="Genomic_DNA"/>
</dbReference>
<evidence type="ECO:0000313" key="2">
    <source>
        <dbReference type="Proteomes" id="UP000275408"/>
    </source>
</evidence>
<organism evidence="1 2">
    <name type="scientific">Pocillopora damicornis</name>
    <name type="common">Cauliflower coral</name>
    <name type="synonym">Millepora damicornis</name>
    <dbReference type="NCBI Taxonomy" id="46731"/>
    <lineage>
        <taxon>Eukaryota</taxon>
        <taxon>Metazoa</taxon>
        <taxon>Cnidaria</taxon>
        <taxon>Anthozoa</taxon>
        <taxon>Hexacorallia</taxon>
        <taxon>Scleractinia</taxon>
        <taxon>Astrocoeniina</taxon>
        <taxon>Pocilloporidae</taxon>
        <taxon>Pocillopora</taxon>
    </lineage>
</organism>
<evidence type="ECO:0000313" key="1">
    <source>
        <dbReference type="EMBL" id="RMX50767.1"/>
    </source>
</evidence>
<keyword evidence="2" id="KW-1185">Reference proteome</keyword>
<reference evidence="1 2" key="1">
    <citation type="journal article" date="2018" name="Sci. Rep.">
        <title>Comparative analysis of the Pocillopora damicornis genome highlights role of immune system in coral evolution.</title>
        <authorList>
            <person name="Cunning R."/>
            <person name="Bay R.A."/>
            <person name="Gillette P."/>
            <person name="Baker A.C."/>
            <person name="Traylor-Knowles N."/>
        </authorList>
    </citation>
    <scope>NUCLEOTIDE SEQUENCE [LARGE SCALE GENOMIC DNA]</scope>
    <source>
        <strain evidence="1">RSMAS</strain>
        <tissue evidence="1">Whole animal</tissue>
    </source>
</reference>
<dbReference type="AlphaFoldDB" id="A0A3M6UAS5"/>
<comment type="caution">
    <text evidence="1">The sequence shown here is derived from an EMBL/GenBank/DDBJ whole genome shotgun (WGS) entry which is preliminary data.</text>
</comment>
<dbReference type="Proteomes" id="UP000275408">
    <property type="component" value="Unassembled WGS sequence"/>
</dbReference>
<protein>
    <submittedName>
        <fullName evidence="1">Uncharacterized protein</fullName>
    </submittedName>
</protein>
<accession>A0A3M6UAS5</accession>
<sequence length="92" mass="11178">MDATKKKELFQKRTEEYESMDKEAKRDLLNKRKEENQRQSHISRIMKIREGPYFICTVCNRILYKNSVMRCINNKYPCQTFFNVQQSFDGKE</sequence>
<proteinExistence type="predicted"/>
<gene>
    <name evidence="1" type="ORF">pdam_00003161</name>
</gene>
<name>A0A3M6UAS5_POCDA</name>